<evidence type="ECO:0000313" key="4">
    <source>
        <dbReference type="Proteomes" id="UP000199139"/>
    </source>
</evidence>
<dbReference type="EMBL" id="FPAI01000001">
    <property type="protein sequence ID" value="SFS32405.1"/>
    <property type="molecule type" value="Genomic_DNA"/>
</dbReference>
<reference evidence="3 4" key="1">
    <citation type="submission" date="2016-10" db="EMBL/GenBank/DDBJ databases">
        <authorList>
            <person name="de Groot N.N."/>
        </authorList>
    </citation>
    <scope>NUCLEOTIDE SEQUENCE [LARGE SCALE GENOMIC DNA]</scope>
    <source>
        <strain evidence="3 4">DSM 17074</strain>
    </source>
</reference>
<dbReference type="AlphaFoldDB" id="A0A1I6NWZ3"/>
<protein>
    <submittedName>
        <fullName evidence="3">Transposase, IS605 OrfB family, central region</fullName>
    </submittedName>
</protein>
<feature type="coiled-coil region" evidence="2">
    <location>
        <begin position="94"/>
        <end position="121"/>
    </location>
</feature>
<sequence>MGLKAIFSNCLYKYKIDPDFVTSMDHTLRVFNQAKHFRYQAEVRELRGSKEKSSVSIHQRLKQRYGLNDYYANSAVQQGRALLSAQKELKTMYMRNKKEQINAVKRKIKATKARLTTLQKIKGSFVKGTPMFNKTSREQQKGAFFVVTYKHSTRLFYCAYDFEHQYLDVEIKHLKARLGQLNFKKDRYEKQLIGLSNKVAGVCFGSKKLARGRLTQKSYHAHPERWQKDWAAARYGKMTISGRKDAKSGNFVFHYHPETHTLTFKAIDQCVIRLADVVFPYGQDHVNRAIQTQMNLKDKKKYGKPIGWSLEDHGDYYIVKCLIDVPASPYLNTSTSTGMVGVDLNVNHIAVANVNDIGQCVDAFTLPFNLEGKTSGQVTKIIEAEVIALVDYAVKQHKPLAIERLDTTRSKVSRPYGNKKANRRMSQFAYQKMILAIKSRAEKMGVAVYVVNPAYTSQIGKMKYMKRLGVSIHMAAAYVIARRAMGFKEILPPMLYSLVPEQKQGLHHWAQWAYMMRTLSFVRTHAFYQTERFDQSKLCSWNTLFPQYALTDVEKIGLRRLESRKTYA</sequence>
<gene>
    <name evidence="3" type="ORF">SAMN05421668_10140</name>
</gene>
<dbReference type="Proteomes" id="UP000199139">
    <property type="component" value="Unassembled WGS sequence"/>
</dbReference>
<keyword evidence="1" id="KW-0238">DNA-binding</keyword>
<keyword evidence="2" id="KW-0175">Coiled coil</keyword>
<name>A0A1I6NWZ3_9BACI</name>
<evidence type="ECO:0000313" key="3">
    <source>
        <dbReference type="EMBL" id="SFS32405.1"/>
    </source>
</evidence>
<dbReference type="GO" id="GO:0003677">
    <property type="term" value="F:DNA binding"/>
    <property type="evidence" value="ECO:0007669"/>
    <property type="project" value="UniProtKB-KW"/>
</dbReference>
<organism evidence="3 4">
    <name type="scientific">Halolactibacillus miurensis</name>
    <dbReference type="NCBI Taxonomy" id="306541"/>
    <lineage>
        <taxon>Bacteria</taxon>
        <taxon>Bacillati</taxon>
        <taxon>Bacillota</taxon>
        <taxon>Bacilli</taxon>
        <taxon>Bacillales</taxon>
        <taxon>Bacillaceae</taxon>
        <taxon>Halolactibacillus</taxon>
    </lineage>
</organism>
<accession>A0A1I6NWZ3</accession>
<dbReference type="STRING" id="306541.SAMN05421668_10140"/>
<dbReference type="NCBIfam" id="TIGR01766">
    <property type="entry name" value="IS200/IS605 family accessory protein TnpB-like domain"/>
    <property type="match status" value="1"/>
</dbReference>
<dbReference type="RefSeq" id="WP_177220581.1">
    <property type="nucleotide sequence ID" value="NZ_FPAI01000001.1"/>
</dbReference>
<dbReference type="InterPro" id="IPR010095">
    <property type="entry name" value="Cas12f1-like_TNB"/>
</dbReference>
<proteinExistence type="predicted"/>
<evidence type="ECO:0000256" key="1">
    <source>
        <dbReference type="ARBA" id="ARBA00023125"/>
    </source>
</evidence>
<evidence type="ECO:0000256" key="2">
    <source>
        <dbReference type="SAM" id="Coils"/>
    </source>
</evidence>